<sequence>MRLRIRMKNHLYNKHNLSLAFGIARLRQQYASGKKKATSSRDNLLKIKFKKSVLHPRHRVQLLHLIHLISFIKLLQRFIILKLHI</sequence>
<protein>
    <submittedName>
        <fullName evidence="1">Uncharacterized protein</fullName>
    </submittedName>
</protein>
<keyword evidence="2" id="KW-1185">Reference proteome</keyword>
<accession>A0A327Q1X1</accession>
<dbReference type="EMBL" id="QLLL01000013">
    <property type="protein sequence ID" value="RAI97864.1"/>
    <property type="molecule type" value="Genomic_DNA"/>
</dbReference>
<organism evidence="1 2">
    <name type="scientific">Chitinophaga skermanii</name>
    <dbReference type="NCBI Taxonomy" id="331697"/>
    <lineage>
        <taxon>Bacteria</taxon>
        <taxon>Pseudomonadati</taxon>
        <taxon>Bacteroidota</taxon>
        <taxon>Chitinophagia</taxon>
        <taxon>Chitinophagales</taxon>
        <taxon>Chitinophagaceae</taxon>
        <taxon>Chitinophaga</taxon>
    </lineage>
</organism>
<dbReference type="Proteomes" id="UP000249547">
    <property type="component" value="Unassembled WGS sequence"/>
</dbReference>
<evidence type="ECO:0000313" key="2">
    <source>
        <dbReference type="Proteomes" id="UP000249547"/>
    </source>
</evidence>
<comment type="caution">
    <text evidence="1">The sequence shown here is derived from an EMBL/GenBank/DDBJ whole genome shotgun (WGS) entry which is preliminary data.</text>
</comment>
<dbReference type="AlphaFoldDB" id="A0A327Q1X1"/>
<evidence type="ECO:0000313" key="1">
    <source>
        <dbReference type="EMBL" id="RAI97864.1"/>
    </source>
</evidence>
<gene>
    <name evidence="1" type="ORF">LX64_04914</name>
</gene>
<name>A0A327Q1X1_9BACT</name>
<proteinExistence type="predicted"/>
<reference evidence="1 2" key="1">
    <citation type="submission" date="2018-06" db="EMBL/GenBank/DDBJ databases">
        <title>Genomic Encyclopedia of Archaeal and Bacterial Type Strains, Phase II (KMG-II): from individual species to whole genera.</title>
        <authorList>
            <person name="Goeker M."/>
        </authorList>
    </citation>
    <scope>NUCLEOTIDE SEQUENCE [LARGE SCALE GENOMIC DNA]</scope>
    <source>
        <strain evidence="1 2">DSM 23857</strain>
    </source>
</reference>